<protein>
    <submittedName>
        <fullName evidence="2">Uncharacterized protein</fullName>
    </submittedName>
</protein>
<accession>A0AAV4HU52</accession>
<organism evidence="2 3">
    <name type="scientific">Elysia marginata</name>
    <dbReference type="NCBI Taxonomy" id="1093978"/>
    <lineage>
        <taxon>Eukaryota</taxon>
        <taxon>Metazoa</taxon>
        <taxon>Spiralia</taxon>
        <taxon>Lophotrochozoa</taxon>
        <taxon>Mollusca</taxon>
        <taxon>Gastropoda</taxon>
        <taxon>Heterobranchia</taxon>
        <taxon>Euthyneura</taxon>
        <taxon>Panpulmonata</taxon>
        <taxon>Sacoglossa</taxon>
        <taxon>Placobranchoidea</taxon>
        <taxon>Plakobranchidae</taxon>
        <taxon>Elysia</taxon>
    </lineage>
</organism>
<evidence type="ECO:0000256" key="1">
    <source>
        <dbReference type="SAM" id="MobiDB-lite"/>
    </source>
</evidence>
<sequence>MPVSSWAMGEMVGSHPSQPCCTVIWVISLVQQRGNSLAFLYQNLKTKRLVSTSRVPGVSEAAARWVVAPCLQVQQTEIDLWTAKTHPSTQPLHTAPPHSPSTQHLLVYPSTKSRQRQSAMDLGHNPYIDPGTDQEPSQGSSRSSEV</sequence>
<evidence type="ECO:0000313" key="3">
    <source>
        <dbReference type="Proteomes" id="UP000762676"/>
    </source>
</evidence>
<name>A0AAV4HU52_9GAST</name>
<reference evidence="2 3" key="1">
    <citation type="journal article" date="2021" name="Elife">
        <title>Chloroplast acquisition without the gene transfer in kleptoplastic sea slugs, Plakobranchus ocellatus.</title>
        <authorList>
            <person name="Maeda T."/>
            <person name="Takahashi S."/>
            <person name="Yoshida T."/>
            <person name="Shimamura S."/>
            <person name="Takaki Y."/>
            <person name="Nagai Y."/>
            <person name="Toyoda A."/>
            <person name="Suzuki Y."/>
            <person name="Arimoto A."/>
            <person name="Ishii H."/>
            <person name="Satoh N."/>
            <person name="Nishiyama T."/>
            <person name="Hasebe M."/>
            <person name="Maruyama T."/>
            <person name="Minagawa J."/>
            <person name="Obokata J."/>
            <person name="Shigenobu S."/>
        </authorList>
    </citation>
    <scope>NUCLEOTIDE SEQUENCE [LARGE SCALE GENOMIC DNA]</scope>
</reference>
<comment type="caution">
    <text evidence="2">The sequence shown here is derived from an EMBL/GenBank/DDBJ whole genome shotgun (WGS) entry which is preliminary data.</text>
</comment>
<dbReference type="EMBL" id="BMAT01005880">
    <property type="protein sequence ID" value="GFS01489.1"/>
    <property type="molecule type" value="Genomic_DNA"/>
</dbReference>
<feature type="compositionally biased region" description="Polar residues" evidence="1">
    <location>
        <begin position="134"/>
        <end position="146"/>
    </location>
</feature>
<gene>
    <name evidence="2" type="ORF">ElyMa_002840000</name>
</gene>
<dbReference type="Proteomes" id="UP000762676">
    <property type="component" value="Unassembled WGS sequence"/>
</dbReference>
<dbReference type="AlphaFoldDB" id="A0AAV4HU52"/>
<evidence type="ECO:0000313" key="2">
    <source>
        <dbReference type="EMBL" id="GFS01489.1"/>
    </source>
</evidence>
<keyword evidence="3" id="KW-1185">Reference proteome</keyword>
<feature type="compositionally biased region" description="Polar residues" evidence="1">
    <location>
        <begin position="100"/>
        <end position="118"/>
    </location>
</feature>
<feature type="region of interest" description="Disordered" evidence="1">
    <location>
        <begin position="82"/>
        <end position="146"/>
    </location>
</feature>
<proteinExistence type="predicted"/>